<dbReference type="PROSITE" id="PS00061">
    <property type="entry name" value="ADH_SHORT"/>
    <property type="match status" value="1"/>
</dbReference>
<evidence type="ECO:0000256" key="1">
    <source>
        <dbReference type="ARBA" id="ARBA00006484"/>
    </source>
</evidence>
<gene>
    <name evidence="3" type="ORF">K0T92_04740</name>
</gene>
<dbReference type="SUPFAM" id="SSF51735">
    <property type="entry name" value="NAD(P)-binding Rossmann-fold domains"/>
    <property type="match status" value="1"/>
</dbReference>
<sequence>MTAFHNKVAVITGVTRGIGKAAALRFIAEGAAVAGIYVSSDDAALELQQRIETSGGRISLYKGSVTNREFVAEAFRDICSTYGGVDILVNNAGRASDGMALLMQEEQWNDAVGTNFIGTCNCSQEVIPYMVERGGGSIVNVVSVSGVYGREAQTNYAASKGAVIGLTKLLARRYATAGITVSAVAPGMIDTEMALGVPADKLTQFLRHTAAGRLGTAGEIANAIVTLANPLSSYATGHVLKIDGGFLR</sequence>
<evidence type="ECO:0000259" key="2">
    <source>
        <dbReference type="SMART" id="SM00822"/>
    </source>
</evidence>
<protein>
    <submittedName>
        <fullName evidence="3">SDR family oxidoreductase</fullName>
    </submittedName>
</protein>
<accession>A0ABS7D269</accession>
<dbReference type="InterPro" id="IPR036291">
    <property type="entry name" value="NAD(P)-bd_dom_sf"/>
</dbReference>
<dbReference type="InterPro" id="IPR020904">
    <property type="entry name" value="Sc_DH/Rdtase_CS"/>
</dbReference>
<name>A0ABS7D269_9BACL</name>
<evidence type="ECO:0000313" key="4">
    <source>
        <dbReference type="Proteomes" id="UP000812277"/>
    </source>
</evidence>
<dbReference type="InterPro" id="IPR057326">
    <property type="entry name" value="KR_dom"/>
</dbReference>
<dbReference type="PANTHER" id="PTHR42879">
    <property type="entry name" value="3-OXOACYL-(ACYL-CARRIER-PROTEIN) REDUCTASE"/>
    <property type="match status" value="1"/>
</dbReference>
<dbReference type="Pfam" id="PF13561">
    <property type="entry name" value="adh_short_C2"/>
    <property type="match status" value="1"/>
</dbReference>
<dbReference type="InterPro" id="IPR002347">
    <property type="entry name" value="SDR_fam"/>
</dbReference>
<keyword evidence="4" id="KW-1185">Reference proteome</keyword>
<dbReference type="SMART" id="SM00822">
    <property type="entry name" value="PKS_KR"/>
    <property type="match status" value="1"/>
</dbReference>
<dbReference type="Proteomes" id="UP000812277">
    <property type="component" value="Unassembled WGS sequence"/>
</dbReference>
<dbReference type="PRINTS" id="PR00081">
    <property type="entry name" value="GDHRDH"/>
</dbReference>
<proteinExistence type="inferred from homology"/>
<dbReference type="Gene3D" id="3.40.50.720">
    <property type="entry name" value="NAD(P)-binding Rossmann-like Domain"/>
    <property type="match status" value="1"/>
</dbReference>
<reference evidence="3 4" key="1">
    <citation type="submission" date="2021-07" db="EMBL/GenBank/DDBJ databases">
        <title>Paenibacillus radiodurans sp. nov., isolated from the southeastern edge of Tengger Desert.</title>
        <authorList>
            <person name="Zhang G."/>
        </authorList>
    </citation>
    <scope>NUCLEOTIDE SEQUENCE [LARGE SCALE GENOMIC DNA]</scope>
    <source>
        <strain evidence="3 4">DT7-4</strain>
    </source>
</reference>
<comment type="similarity">
    <text evidence="1">Belongs to the short-chain dehydrogenases/reductases (SDR) family.</text>
</comment>
<evidence type="ECO:0000313" key="3">
    <source>
        <dbReference type="EMBL" id="MBW7474040.1"/>
    </source>
</evidence>
<dbReference type="PRINTS" id="PR00080">
    <property type="entry name" value="SDRFAMILY"/>
</dbReference>
<organism evidence="3 4">
    <name type="scientific">Paenibacillus oenotherae</name>
    <dbReference type="NCBI Taxonomy" id="1435645"/>
    <lineage>
        <taxon>Bacteria</taxon>
        <taxon>Bacillati</taxon>
        <taxon>Bacillota</taxon>
        <taxon>Bacilli</taxon>
        <taxon>Bacillales</taxon>
        <taxon>Paenibacillaceae</taxon>
        <taxon>Paenibacillus</taxon>
    </lineage>
</organism>
<dbReference type="PANTHER" id="PTHR42879:SF2">
    <property type="entry name" value="3-OXOACYL-[ACYL-CARRIER-PROTEIN] REDUCTASE FABG"/>
    <property type="match status" value="1"/>
</dbReference>
<dbReference type="InterPro" id="IPR050259">
    <property type="entry name" value="SDR"/>
</dbReference>
<dbReference type="EMBL" id="JAHZIJ010000002">
    <property type="protein sequence ID" value="MBW7474040.1"/>
    <property type="molecule type" value="Genomic_DNA"/>
</dbReference>
<comment type="caution">
    <text evidence="3">The sequence shown here is derived from an EMBL/GenBank/DDBJ whole genome shotgun (WGS) entry which is preliminary data.</text>
</comment>
<dbReference type="RefSeq" id="WP_219871289.1">
    <property type="nucleotide sequence ID" value="NZ_JAHZIJ010000002.1"/>
</dbReference>
<feature type="domain" description="Ketoreductase" evidence="2">
    <location>
        <begin position="7"/>
        <end position="192"/>
    </location>
</feature>